<dbReference type="Proteomes" id="UP000316562">
    <property type="component" value="Unassembled WGS sequence"/>
</dbReference>
<reference evidence="1 2" key="1">
    <citation type="journal article" date="2019" name="ISME J.">
        <title>Insights into ecological role of a new deltaproteobacterial order Candidatus Acidulodesulfobacterales by metagenomics and metatranscriptomics.</title>
        <authorList>
            <person name="Tan S."/>
            <person name="Liu J."/>
            <person name="Fang Y."/>
            <person name="Hedlund B.P."/>
            <person name="Lian Z.H."/>
            <person name="Huang L.Y."/>
            <person name="Li J.T."/>
            <person name="Huang L.N."/>
            <person name="Li W.J."/>
            <person name="Jiang H.C."/>
            <person name="Dong H.L."/>
            <person name="Shu W.S."/>
        </authorList>
    </citation>
    <scope>NUCLEOTIDE SEQUENCE [LARGE SCALE GENOMIC DNA]</scope>
    <source>
        <strain evidence="1">AP2</strain>
    </source>
</reference>
<protein>
    <submittedName>
        <fullName evidence="1">Uncharacterized protein</fullName>
    </submittedName>
</protein>
<name>A0A519BHE3_ACIG2</name>
<sequence length="71" mass="8001">MDIFDGIKNTKGKKKSITISLDSELYNSITELAKLLGVEKALIARTVVNNARNIIAKRIEQEQKNNKDIKD</sequence>
<gene>
    <name evidence="1" type="ORF">EVJ46_00165</name>
</gene>
<evidence type="ECO:0000313" key="1">
    <source>
        <dbReference type="EMBL" id="RZD16691.1"/>
    </source>
</evidence>
<proteinExistence type="predicted"/>
<organism evidence="1 2">
    <name type="scientific">Acididesulfobacter guangdongensis</name>
    <dbReference type="NCBI Taxonomy" id="2597225"/>
    <lineage>
        <taxon>Bacteria</taxon>
        <taxon>Deltaproteobacteria</taxon>
        <taxon>Candidatus Acidulodesulfobacterales</taxon>
        <taxon>Candidatus Acididesulfobacter</taxon>
    </lineage>
</organism>
<comment type="caution">
    <text evidence="1">The sequence shown here is derived from an EMBL/GenBank/DDBJ whole genome shotgun (WGS) entry which is preliminary data.</text>
</comment>
<evidence type="ECO:0000313" key="2">
    <source>
        <dbReference type="Proteomes" id="UP000316562"/>
    </source>
</evidence>
<dbReference type="EMBL" id="SGBC01000001">
    <property type="protein sequence ID" value="RZD16691.1"/>
    <property type="molecule type" value="Genomic_DNA"/>
</dbReference>
<dbReference type="AlphaFoldDB" id="A0A519BHE3"/>
<accession>A0A519BHE3</accession>